<proteinExistence type="predicted"/>
<accession>A0ABN2E8V8</accession>
<organism evidence="1 2">
    <name type="scientific">Kribbella hippodromi</name>
    <dbReference type="NCBI Taxonomy" id="434347"/>
    <lineage>
        <taxon>Bacteria</taxon>
        <taxon>Bacillati</taxon>
        <taxon>Actinomycetota</taxon>
        <taxon>Actinomycetes</taxon>
        <taxon>Propionibacteriales</taxon>
        <taxon>Kribbellaceae</taxon>
        <taxon>Kribbella</taxon>
    </lineage>
</organism>
<dbReference type="Proteomes" id="UP001501705">
    <property type="component" value="Unassembled WGS sequence"/>
</dbReference>
<protein>
    <submittedName>
        <fullName evidence="1">Uncharacterized protein</fullName>
    </submittedName>
</protein>
<comment type="caution">
    <text evidence="1">The sequence shown here is derived from an EMBL/GenBank/DDBJ whole genome shotgun (WGS) entry which is preliminary data.</text>
</comment>
<keyword evidence="2" id="KW-1185">Reference proteome</keyword>
<dbReference type="EMBL" id="BAAAPH010000025">
    <property type="protein sequence ID" value="GAA1597667.1"/>
    <property type="molecule type" value="Genomic_DNA"/>
</dbReference>
<gene>
    <name evidence="1" type="ORF">GCM10009804_62630</name>
</gene>
<reference evidence="1 2" key="1">
    <citation type="journal article" date="2019" name="Int. J. Syst. Evol. Microbiol.">
        <title>The Global Catalogue of Microorganisms (GCM) 10K type strain sequencing project: providing services to taxonomists for standard genome sequencing and annotation.</title>
        <authorList>
            <consortium name="The Broad Institute Genomics Platform"/>
            <consortium name="The Broad Institute Genome Sequencing Center for Infectious Disease"/>
            <person name="Wu L."/>
            <person name="Ma J."/>
        </authorList>
    </citation>
    <scope>NUCLEOTIDE SEQUENCE [LARGE SCALE GENOMIC DNA]</scope>
    <source>
        <strain evidence="1 2">JCM 15572</strain>
    </source>
</reference>
<evidence type="ECO:0000313" key="2">
    <source>
        <dbReference type="Proteomes" id="UP001501705"/>
    </source>
</evidence>
<sequence>MRGDDQVDERELFEQFARPIMVAANDGGGTSYGTCDSWCLRVNHARGETAQL</sequence>
<evidence type="ECO:0000313" key="1">
    <source>
        <dbReference type="EMBL" id="GAA1597667.1"/>
    </source>
</evidence>
<name>A0ABN2E8V8_9ACTN</name>